<organism evidence="3 4">
    <name type="scientific">Pseudotamlana haliotis</name>
    <dbReference type="NCBI Taxonomy" id="2614804"/>
    <lineage>
        <taxon>Bacteria</taxon>
        <taxon>Pseudomonadati</taxon>
        <taxon>Bacteroidota</taxon>
        <taxon>Flavobacteriia</taxon>
        <taxon>Flavobacteriales</taxon>
        <taxon>Flavobacteriaceae</taxon>
        <taxon>Pseudotamlana</taxon>
    </lineage>
</organism>
<evidence type="ECO:0000313" key="3">
    <source>
        <dbReference type="EMBL" id="KAB1068666.1"/>
    </source>
</evidence>
<reference evidence="3 4" key="1">
    <citation type="submission" date="2019-09" db="EMBL/GenBank/DDBJ databases">
        <authorList>
            <person name="Cao W.R."/>
        </authorList>
    </citation>
    <scope>NUCLEOTIDE SEQUENCE [LARGE SCALE GENOMIC DNA]</scope>
    <source>
        <strain evidence="3 4">B1N29</strain>
    </source>
</reference>
<comment type="caution">
    <text evidence="3">The sequence shown here is derived from an EMBL/GenBank/DDBJ whole genome shotgun (WGS) entry which is preliminary data.</text>
</comment>
<sequence>MKKTSTIIAFISAVISVIIAVLPNSKFTFIPALAALIFGFIAFNLSKKTGEVKKIIQFSMLLALLALGLSTYKTFFTTPQAPQTEALEKQITDKSEEESEEKKETKEPTELDPAEMEALHDAPLENLDPKD</sequence>
<gene>
    <name evidence="3" type="ORF">F6U93_05980</name>
</gene>
<dbReference type="RefSeq" id="WP_150937835.1">
    <property type="nucleotide sequence ID" value="NZ_WAAT01000032.1"/>
</dbReference>
<protein>
    <submittedName>
        <fullName evidence="3">FUSC family protein</fullName>
    </submittedName>
</protein>
<dbReference type="Proteomes" id="UP000441333">
    <property type="component" value="Unassembled WGS sequence"/>
</dbReference>
<dbReference type="EMBL" id="WAAT01000032">
    <property type="protein sequence ID" value="KAB1068666.1"/>
    <property type="molecule type" value="Genomic_DNA"/>
</dbReference>
<feature type="compositionally biased region" description="Basic and acidic residues" evidence="1">
    <location>
        <begin position="86"/>
        <end position="109"/>
    </location>
</feature>
<evidence type="ECO:0000313" key="4">
    <source>
        <dbReference type="Proteomes" id="UP000441333"/>
    </source>
</evidence>
<name>A0A6N6MGU3_9FLAO</name>
<evidence type="ECO:0000256" key="1">
    <source>
        <dbReference type="SAM" id="MobiDB-lite"/>
    </source>
</evidence>
<accession>A0A6N6MGU3</accession>
<feature type="transmembrane region" description="Helical" evidence="2">
    <location>
        <begin position="29"/>
        <end position="46"/>
    </location>
</feature>
<dbReference type="AlphaFoldDB" id="A0A6N6MGU3"/>
<keyword evidence="2" id="KW-0472">Membrane</keyword>
<feature type="compositionally biased region" description="Basic and acidic residues" evidence="1">
    <location>
        <begin position="117"/>
        <end position="131"/>
    </location>
</feature>
<proteinExistence type="predicted"/>
<keyword evidence="2" id="KW-0812">Transmembrane</keyword>
<keyword evidence="4" id="KW-1185">Reference proteome</keyword>
<feature type="transmembrane region" description="Helical" evidence="2">
    <location>
        <begin position="7"/>
        <end position="23"/>
    </location>
</feature>
<feature type="region of interest" description="Disordered" evidence="1">
    <location>
        <begin position="83"/>
        <end position="131"/>
    </location>
</feature>
<keyword evidence="2" id="KW-1133">Transmembrane helix</keyword>
<evidence type="ECO:0000256" key="2">
    <source>
        <dbReference type="SAM" id="Phobius"/>
    </source>
</evidence>